<dbReference type="Pfam" id="PF00903">
    <property type="entry name" value="Glyoxalase"/>
    <property type="match status" value="1"/>
</dbReference>
<name>A0A5C6QDN4_9GAMM</name>
<gene>
    <name evidence="5" type="ORF">ESZ36_15065</name>
</gene>
<keyword evidence="6" id="KW-1185">Reference proteome</keyword>
<dbReference type="GO" id="GO:0004493">
    <property type="term" value="F:methylmalonyl-CoA epimerase activity"/>
    <property type="evidence" value="ECO:0007669"/>
    <property type="project" value="TreeGrafter"/>
</dbReference>
<dbReference type="AlphaFoldDB" id="A0A5C6QDN4"/>
<dbReference type="GO" id="GO:0046491">
    <property type="term" value="P:L-methylmalonyl-CoA metabolic process"/>
    <property type="evidence" value="ECO:0007669"/>
    <property type="project" value="TreeGrafter"/>
</dbReference>
<dbReference type="Proteomes" id="UP000321822">
    <property type="component" value="Unassembled WGS sequence"/>
</dbReference>
<dbReference type="InterPro" id="IPR004360">
    <property type="entry name" value="Glyas_Fos-R_dOase_dom"/>
</dbReference>
<dbReference type="NCBIfam" id="TIGR03645">
    <property type="entry name" value="glyox_marine"/>
    <property type="match status" value="1"/>
</dbReference>
<protein>
    <submittedName>
        <fullName evidence="5">Lactoylglutathione lyase family protein</fullName>
    </submittedName>
</protein>
<feature type="chain" id="PRO_5022982078" evidence="3">
    <location>
        <begin position="32"/>
        <end position="214"/>
    </location>
</feature>
<dbReference type="GO" id="GO:0046872">
    <property type="term" value="F:metal ion binding"/>
    <property type="evidence" value="ECO:0007669"/>
    <property type="project" value="UniProtKB-KW"/>
</dbReference>
<proteinExistence type="predicted"/>
<dbReference type="Gene3D" id="3.10.180.10">
    <property type="entry name" value="2,3-Dihydroxybiphenyl 1,2-Dioxygenase, domain 1"/>
    <property type="match status" value="1"/>
</dbReference>
<dbReference type="InterPro" id="IPR019883">
    <property type="entry name" value="Lactoylglutathione_lyase"/>
</dbReference>
<dbReference type="OrthoDB" id="2613830at2"/>
<evidence type="ECO:0000256" key="2">
    <source>
        <dbReference type="ARBA" id="ARBA00022729"/>
    </source>
</evidence>
<organism evidence="5 6">
    <name type="scientific">Colwellia demingiae</name>
    <dbReference type="NCBI Taxonomy" id="89401"/>
    <lineage>
        <taxon>Bacteria</taxon>
        <taxon>Pseudomonadati</taxon>
        <taxon>Pseudomonadota</taxon>
        <taxon>Gammaproteobacteria</taxon>
        <taxon>Alteromonadales</taxon>
        <taxon>Colwelliaceae</taxon>
        <taxon>Colwellia</taxon>
    </lineage>
</organism>
<keyword evidence="5" id="KW-0456">Lyase</keyword>
<evidence type="ECO:0000256" key="3">
    <source>
        <dbReference type="SAM" id="SignalP"/>
    </source>
</evidence>
<dbReference type="InterPro" id="IPR051785">
    <property type="entry name" value="MMCE/EMCE_epimerase"/>
</dbReference>
<dbReference type="InterPro" id="IPR037523">
    <property type="entry name" value="VOC_core"/>
</dbReference>
<dbReference type="CDD" id="cd16361">
    <property type="entry name" value="VOC_ShValD_like"/>
    <property type="match status" value="1"/>
</dbReference>
<dbReference type="InterPro" id="IPR029068">
    <property type="entry name" value="Glyas_Bleomycin-R_OHBP_Dase"/>
</dbReference>
<dbReference type="PROSITE" id="PS51318">
    <property type="entry name" value="TAT"/>
    <property type="match status" value="1"/>
</dbReference>
<dbReference type="GO" id="GO:0016829">
    <property type="term" value="F:lyase activity"/>
    <property type="evidence" value="ECO:0007669"/>
    <property type="project" value="UniProtKB-KW"/>
</dbReference>
<dbReference type="PANTHER" id="PTHR43048:SF6">
    <property type="entry name" value="BLR8189 PROTEIN"/>
    <property type="match status" value="1"/>
</dbReference>
<feature type="domain" description="VOC" evidence="4">
    <location>
        <begin position="55"/>
        <end position="202"/>
    </location>
</feature>
<evidence type="ECO:0000259" key="4">
    <source>
        <dbReference type="PROSITE" id="PS51819"/>
    </source>
</evidence>
<accession>A0A5C6QDN4</accession>
<reference evidence="5 6" key="1">
    <citation type="submission" date="2019-07" db="EMBL/GenBank/DDBJ databases">
        <title>Genomes of sea-ice associated Colwellia species.</title>
        <authorList>
            <person name="Bowman J.P."/>
        </authorList>
    </citation>
    <scope>NUCLEOTIDE SEQUENCE [LARGE SCALE GENOMIC DNA]</scope>
    <source>
        <strain evidence="5 6">ACAM 459</strain>
    </source>
</reference>
<sequence>MFMNHPSRRKFMQLAGASLGAAALTSLPASATPESSPIAGTVTDFPHENKPYPRNFSHIGISVPDLEKAVKFYTEVLGWYIIMAPTDVTEDDSPIGLMCTDVFGPGWERFKIAHLSTGDRIGIELFEFKNQENPKDNFEYWKTGIFHFCVQDPDVEGLADKIVAAGGKKRMKAPRYYYPGEKPYRMIYMEDPFGNILEIYSHSYELHYGSGAYS</sequence>
<dbReference type="PROSITE" id="PS51819">
    <property type="entry name" value="VOC"/>
    <property type="match status" value="1"/>
</dbReference>
<evidence type="ECO:0000313" key="6">
    <source>
        <dbReference type="Proteomes" id="UP000321822"/>
    </source>
</evidence>
<dbReference type="SUPFAM" id="SSF54593">
    <property type="entry name" value="Glyoxalase/Bleomycin resistance protein/Dihydroxybiphenyl dioxygenase"/>
    <property type="match status" value="1"/>
</dbReference>
<comment type="caution">
    <text evidence="5">The sequence shown here is derived from an EMBL/GenBank/DDBJ whole genome shotgun (WGS) entry which is preliminary data.</text>
</comment>
<feature type="signal peptide" evidence="3">
    <location>
        <begin position="1"/>
        <end position="31"/>
    </location>
</feature>
<evidence type="ECO:0000256" key="1">
    <source>
        <dbReference type="ARBA" id="ARBA00022723"/>
    </source>
</evidence>
<dbReference type="NCBIfam" id="TIGR01409">
    <property type="entry name" value="TAT_signal_seq"/>
    <property type="match status" value="1"/>
</dbReference>
<dbReference type="InterPro" id="IPR019546">
    <property type="entry name" value="TAT_signal_bac_arc"/>
</dbReference>
<dbReference type="FunFam" id="3.10.180.10:FF:000064">
    <property type="entry name" value="Lactoylglutathione lyase family protein"/>
    <property type="match status" value="1"/>
</dbReference>
<dbReference type="EMBL" id="VOLT01000007">
    <property type="protein sequence ID" value="TWX66871.1"/>
    <property type="molecule type" value="Genomic_DNA"/>
</dbReference>
<dbReference type="InterPro" id="IPR006311">
    <property type="entry name" value="TAT_signal"/>
</dbReference>
<dbReference type="PANTHER" id="PTHR43048">
    <property type="entry name" value="METHYLMALONYL-COA EPIMERASE"/>
    <property type="match status" value="1"/>
</dbReference>
<keyword evidence="1" id="KW-0479">Metal-binding</keyword>
<keyword evidence="2 3" id="KW-0732">Signal</keyword>
<evidence type="ECO:0000313" key="5">
    <source>
        <dbReference type="EMBL" id="TWX66871.1"/>
    </source>
</evidence>